<dbReference type="Proteomes" id="UP001217089">
    <property type="component" value="Unassembled WGS sequence"/>
</dbReference>
<comment type="caution">
    <text evidence="1">The sequence shown here is derived from an EMBL/GenBank/DDBJ whole genome shotgun (WGS) entry which is preliminary data.</text>
</comment>
<keyword evidence="2" id="KW-1185">Reference proteome</keyword>
<name>A0ABQ9E4Z0_TEGGR</name>
<gene>
    <name evidence="1" type="ORF">KUTeg_022997</name>
</gene>
<dbReference type="EMBL" id="JARBDR010000921">
    <property type="protein sequence ID" value="KAJ8298937.1"/>
    <property type="molecule type" value="Genomic_DNA"/>
</dbReference>
<accession>A0ABQ9E4Z0</accession>
<dbReference type="InterPro" id="IPR052787">
    <property type="entry name" value="MAVS"/>
</dbReference>
<organism evidence="1 2">
    <name type="scientific">Tegillarca granosa</name>
    <name type="common">Malaysian cockle</name>
    <name type="synonym">Anadara granosa</name>
    <dbReference type="NCBI Taxonomy" id="220873"/>
    <lineage>
        <taxon>Eukaryota</taxon>
        <taxon>Metazoa</taxon>
        <taxon>Spiralia</taxon>
        <taxon>Lophotrochozoa</taxon>
        <taxon>Mollusca</taxon>
        <taxon>Bivalvia</taxon>
        <taxon>Autobranchia</taxon>
        <taxon>Pteriomorphia</taxon>
        <taxon>Arcoida</taxon>
        <taxon>Arcoidea</taxon>
        <taxon>Arcidae</taxon>
        <taxon>Tegillarca</taxon>
    </lineage>
</organism>
<proteinExistence type="predicted"/>
<dbReference type="PANTHER" id="PTHR21446">
    <property type="entry name" value="DUF3504 DOMAIN-CONTAINING PROTEIN"/>
    <property type="match status" value="1"/>
</dbReference>
<evidence type="ECO:0000313" key="1">
    <source>
        <dbReference type="EMBL" id="KAJ8298937.1"/>
    </source>
</evidence>
<dbReference type="PANTHER" id="PTHR21446:SF6">
    <property type="entry name" value="MITOCHONDRIAL ANTIVIRAL-SIGNALING PROTEIN"/>
    <property type="match status" value="1"/>
</dbReference>
<sequence length="312" mass="35763">MDFDWLMSQGHSGNFEEMSTHQLNELLPGFYNSYINTEECPKALLKWFPLELSRYLNSSPFHRDIDITCGPEFVSSNVSLDLLQKDISVTAASSFDESHSKPISFTHLKALYNSSSLSNSDPTSLQNKIWTDINLYCGVLSRLVLRALKKSSFVIENDETFGRKYYRIVDENVSYEKQVTRIYEQPLSPFCPVRSLELYLSKLNSRSEVFFQQPKKDYSHVQWYLESAIGKNVHSNKLSQICMQAGINTPYRNTALRPISKFVQSQAADYTPEYSDGILRIISGEDDDSVSDKQVLFQAATYGFVTRKDHFP</sequence>
<protein>
    <submittedName>
        <fullName evidence="1">Uncharacterized protein</fullName>
    </submittedName>
</protein>
<evidence type="ECO:0000313" key="2">
    <source>
        <dbReference type="Proteomes" id="UP001217089"/>
    </source>
</evidence>
<reference evidence="1 2" key="1">
    <citation type="submission" date="2022-12" db="EMBL/GenBank/DDBJ databases">
        <title>Chromosome-level genome of Tegillarca granosa.</title>
        <authorList>
            <person name="Kim J."/>
        </authorList>
    </citation>
    <scope>NUCLEOTIDE SEQUENCE [LARGE SCALE GENOMIC DNA]</scope>
    <source>
        <strain evidence="1">Teg-2019</strain>
        <tissue evidence="1">Adductor muscle</tissue>
    </source>
</reference>